<dbReference type="InterPro" id="IPR017923">
    <property type="entry name" value="TFIIS_N"/>
</dbReference>
<feature type="domain" description="TFIIS N-terminal" evidence="3">
    <location>
        <begin position="85"/>
        <end position="162"/>
    </location>
</feature>
<reference evidence="4 5" key="1">
    <citation type="submission" date="2024-03" db="EMBL/GenBank/DDBJ databases">
        <authorList>
            <person name="Martinez-Hernandez J."/>
        </authorList>
    </citation>
    <scope>NUCLEOTIDE SEQUENCE [LARGE SCALE GENOMIC DNA]</scope>
</reference>
<comment type="subcellular location">
    <subcellularLocation>
        <location evidence="1">Nucleus</location>
    </subcellularLocation>
</comment>
<dbReference type="EMBL" id="CAXHTB010000016">
    <property type="protein sequence ID" value="CAL0322915.1"/>
    <property type="molecule type" value="Genomic_DNA"/>
</dbReference>
<dbReference type="GO" id="GO:0005634">
    <property type="term" value="C:nucleus"/>
    <property type="evidence" value="ECO:0007669"/>
    <property type="project" value="UniProtKB-SubCell"/>
</dbReference>
<keyword evidence="1" id="KW-0539">Nucleus</keyword>
<sequence>MESQYQSNVGQIKSKKNNSVLANNKVDVNIHVGDLKVQCERRVDKVKGHEQKGDGKVQNNRFKGTSNYTMPEMEALYGRIEEERDKLCHIIEIKRLLEDETKDETEIINSLQMLRIIVQSIEDLKATTIGRTVRNLQWHESKKISHIAKEVTSAFKRMVMQQLEDNFNLSVRTKGHDPPTSLDEYVLPTPPMDKGIPMVHMPPEEFTTFFDELDDDGNPIISNKIKKVHKNKINQPTENKREIQLLNTSEGSALTGTTRVHKEKQELMGNLKSPKISRPSQGISEAEMKHEYGRNPSTKTKRKHEIQPYSLSQCNGKQKVEVDVNNERRTQMNKDKVNQRSNSGSTQSRGSSSDAAIMEEKLENSKRKLHQGYLQHEKARRYTKLIVAGICDVPKDKDRCSSSRWRCNNNQRNYRNL</sequence>
<protein>
    <recommendedName>
        <fullName evidence="3">TFIIS N-terminal domain-containing protein</fullName>
    </recommendedName>
</protein>
<feature type="compositionally biased region" description="Basic and acidic residues" evidence="2">
    <location>
        <begin position="45"/>
        <end position="55"/>
    </location>
</feature>
<dbReference type="Gene3D" id="1.20.930.10">
    <property type="entry name" value="Conserved domain common to transcription factors TFIIS, elongin A, CRSP70"/>
    <property type="match status" value="1"/>
</dbReference>
<accession>A0AAV1XM87</accession>
<proteinExistence type="predicted"/>
<dbReference type="PANTHER" id="PTHR46554:SF5">
    <property type="entry name" value="OS10G0327400 PROTEIN"/>
    <property type="match status" value="1"/>
</dbReference>
<evidence type="ECO:0000313" key="4">
    <source>
        <dbReference type="EMBL" id="CAL0322915.1"/>
    </source>
</evidence>
<feature type="compositionally biased region" description="Low complexity" evidence="2">
    <location>
        <begin position="339"/>
        <end position="353"/>
    </location>
</feature>
<keyword evidence="5" id="KW-1185">Reference proteome</keyword>
<evidence type="ECO:0000259" key="3">
    <source>
        <dbReference type="PROSITE" id="PS51319"/>
    </source>
</evidence>
<feature type="compositionally biased region" description="Basic and acidic residues" evidence="2">
    <location>
        <begin position="318"/>
        <end position="338"/>
    </location>
</feature>
<evidence type="ECO:0000256" key="2">
    <source>
        <dbReference type="SAM" id="MobiDB-lite"/>
    </source>
</evidence>
<dbReference type="PANTHER" id="PTHR46554">
    <property type="entry name" value="MEDIATOR OF RNA POLYMERASE II TRANSCRIPTION SUBUNIT 26A-RELATED"/>
    <property type="match status" value="1"/>
</dbReference>
<comment type="caution">
    <text evidence="4">The sequence shown here is derived from an EMBL/GenBank/DDBJ whole genome shotgun (WGS) entry which is preliminary data.</text>
</comment>
<dbReference type="Pfam" id="PF08711">
    <property type="entry name" value="Med26"/>
    <property type="match status" value="1"/>
</dbReference>
<dbReference type="InterPro" id="IPR035441">
    <property type="entry name" value="TFIIS/LEDGF_dom_sf"/>
</dbReference>
<evidence type="ECO:0000313" key="5">
    <source>
        <dbReference type="Proteomes" id="UP001497480"/>
    </source>
</evidence>
<name>A0AAV1XM87_LUPLU</name>
<organism evidence="4 5">
    <name type="scientific">Lupinus luteus</name>
    <name type="common">European yellow lupine</name>
    <dbReference type="NCBI Taxonomy" id="3873"/>
    <lineage>
        <taxon>Eukaryota</taxon>
        <taxon>Viridiplantae</taxon>
        <taxon>Streptophyta</taxon>
        <taxon>Embryophyta</taxon>
        <taxon>Tracheophyta</taxon>
        <taxon>Spermatophyta</taxon>
        <taxon>Magnoliopsida</taxon>
        <taxon>eudicotyledons</taxon>
        <taxon>Gunneridae</taxon>
        <taxon>Pentapetalae</taxon>
        <taxon>rosids</taxon>
        <taxon>fabids</taxon>
        <taxon>Fabales</taxon>
        <taxon>Fabaceae</taxon>
        <taxon>Papilionoideae</taxon>
        <taxon>50 kb inversion clade</taxon>
        <taxon>genistoids sensu lato</taxon>
        <taxon>core genistoids</taxon>
        <taxon>Genisteae</taxon>
        <taxon>Lupinus</taxon>
    </lineage>
</organism>
<gene>
    <name evidence="4" type="ORF">LLUT_LOCUS23975</name>
</gene>
<dbReference type="Proteomes" id="UP001497480">
    <property type="component" value="Unassembled WGS sequence"/>
</dbReference>
<dbReference type="PROSITE" id="PS51319">
    <property type="entry name" value="TFIIS_N"/>
    <property type="match status" value="1"/>
</dbReference>
<feature type="region of interest" description="Disordered" evidence="2">
    <location>
        <begin position="271"/>
        <end position="354"/>
    </location>
</feature>
<dbReference type="SUPFAM" id="SSF47676">
    <property type="entry name" value="Conserved domain common to transcription factors TFIIS, elongin A, CRSP70"/>
    <property type="match status" value="1"/>
</dbReference>
<dbReference type="AlphaFoldDB" id="A0AAV1XM87"/>
<feature type="region of interest" description="Disordered" evidence="2">
    <location>
        <begin position="45"/>
        <end position="65"/>
    </location>
</feature>
<evidence type="ECO:0000256" key="1">
    <source>
        <dbReference type="PROSITE-ProRule" id="PRU00649"/>
    </source>
</evidence>